<keyword evidence="4" id="KW-1185">Reference proteome</keyword>
<evidence type="ECO:0000259" key="2">
    <source>
        <dbReference type="Pfam" id="PF07435"/>
    </source>
</evidence>
<dbReference type="Pfam" id="PF07435">
    <property type="entry name" value="YycH"/>
    <property type="match status" value="1"/>
</dbReference>
<sequence length="436" mass="49866">MKTNVFIRGTLLSVLVILSIVLSYFIWKGQPDYETINVKEVEKTSIDKQKTAMQVFRPMMIQVNQKNSHFQTNDSEYVNELAADGRSFSFSEVVLSGKKRSEEYDRIIHQNGTIELIYPNNIPFSIFSQIFQVDGKELENATFNRIIFDTNKTDTGLFTVYFTNDYEDTIYQSSLQERDIKSAQKIVNEADKKNALTEVPEVLPSKHSIFLSNEPVKMKSEKYIVDSMDINLFTKALFPDMGSVKNEDNSYTNGSSKIVLDTDNKVLEYINPSQESTMNNESVAKRVSRIQDSFNFVNEHAGWTDNYYYTGYLTQSGTANFSLFVNNLQVLSSSGMAQIAVTEGQEAVYKYSRPFFKLDYPIPRESEEVTLPSSVSVYNSLKENPNIDINSLQMITLGYQMDWAEDKGLNRIVVLSPTWIFKYNGQWFVADLKGSE</sequence>
<gene>
    <name evidence="3" type="ORF">X560_2588</name>
</gene>
<keyword evidence="1" id="KW-0472">Membrane</keyword>
<reference evidence="3 4" key="1">
    <citation type="journal article" date="2015" name="Genome Biol. Evol.">
        <title>Comparative Genomics of Listeria Sensu Lato: Genus-Wide Differences in Evolutionary Dynamics and the Progressive Gain of Complex, Potentially Pathogenicity-Related Traits through Lateral Gene Transfer.</title>
        <authorList>
            <person name="Chiara M."/>
            <person name="Caruso M."/>
            <person name="D'Erchia A.M."/>
            <person name="Manzari C."/>
            <person name="Fraccalvieri R."/>
            <person name="Goffredo E."/>
            <person name="Latorre L."/>
            <person name="Miccolupo A."/>
            <person name="Padalino I."/>
            <person name="Santagada G."/>
            <person name="Chiocco D."/>
            <person name="Pesole G."/>
            <person name="Horner D.S."/>
            <person name="Parisi A."/>
        </authorList>
    </citation>
    <scope>NUCLEOTIDE SEQUENCE [LARGE SCALE GENOMIC DNA]</scope>
    <source>
        <strain evidence="3 4">1991</strain>
    </source>
</reference>
<keyword evidence="1" id="KW-0812">Transmembrane</keyword>
<name>A0A0J8G5N3_9LIST</name>
<dbReference type="Gene3D" id="3.30.310.160">
    <property type="entry name" value="YycH protein, domain 2"/>
    <property type="match status" value="1"/>
</dbReference>
<evidence type="ECO:0000256" key="1">
    <source>
        <dbReference type="SAM" id="Phobius"/>
    </source>
</evidence>
<dbReference type="EMBL" id="AZHO01000038">
    <property type="protein sequence ID" value="KMT57890.1"/>
    <property type="molecule type" value="Genomic_DNA"/>
</dbReference>
<organism evidence="3 4">
    <name type="scientific">Listeria fleischmannii 1991</name>
    <dbReference type="NCBI Taxonomy" id="1430899"/>
    <lineage>
        <taxon>Bacteria</taxon>
        <taxon>Bacillati</taxon>
        <taxon>Bacillota</taxon>
        <taxon>Bacilli</taxon>
        <taxon>Bacillales</taxon>
        <taxon>Listeriaceae</taxon>
        <taxon>Listeria</taxon>
    </lineage>
</organism>
<evidence type="ECO:0000313" key="3">
    <source>
        <dbReference type="EMBL" id="KMT57890.1"/>
    </source>
</evidence>
<dbReference type="InterPro" id="IPR009996">
    <property type="entry name" value="YycH"/>
</dbReference>
<protein>
    <submittedName>
        <fullName evidence="3">Putative YycH protein</fullName>
    </submittedName>
</protein>
<dbReference type="AlphaFoldDB" id="A0A0J8G5N3"/>
<dbReference type="OrthoDB" id="2382185at2"/>
<dbReference type="CDD" id="cd15787">
    <property type="entry name" value="YycH_N"/>
    <property type="match status" value="1"/>
</dbReference>
<dbReference type="PATRIC" id="fig|1430899.3.peg.2639"/>
<dbReference type="InterPro" id="IPR042274">
    <property type="entry name" value="YycH/YycI_2"/>
</dbReference>
<feature type="transmembrane region" description="Helical" evidence="1">
    <location>
        <begin position="5"/>
        <end position="27"/>
    </location>
</feature>
<proteinExistence type="predicted"/>
<feature type="domain" description="Regulatory protein YycH" evidence="2">
    <location>
        <begin position="7"/>
        <end position="428"/>
    </location>
</feature>
<evidence type="ECO:0000313" key="4">
    <source>
        <dbReference type="Proteomes" id="UP000052258"/>
    </source>
</evidence>
<comment type="caution">
    <text evidence="3">The sequence shown here is derived from an EMBL/GenBank/DDBJ whole genome shotgun (WGS) entry which is preliminary data.</text>
</comment>
<dbReference type="RefSeq" id="WP_007476174.1">
    <property type="nucleotide sequence ID" value="NZ_KQ130623.1"/>
</dbReference>
<keyword evidence="1" id="KW-1133">Transmembrane helix</keyword>
<dbReference type="Proteomes" id="UP000052258">
    <property type="component" value="Unassembled WGS sequence"/>
</dbReference>
<accession>A0A0J8G5N3</accession>
<dbReference type="Gene3D" id="3.10.450.310">
    <property type="match status" value="1"/>
</dbReference>